<evidence type="ECO:0000313" key="6">
    <source>
        <dbReference type="WBParaSite" id="TCNE_0001898701-mRNA-1"/>
    </source>
</evidence>
<dbReference type="Pfam" id="PF23069">
    <property type="entry name" value="DUF7042"/>
    <property type="match status" value="1"/>
</dbReference>
<evidence type="ECO:0000259" key="3">
    <source>
        <dbReference type="Pfam" id="PF23073"/>
    </source>
</evidence>
<keyword evidence="5" id="KW-1185">Reference proteome</keyword>
<evidence type="ECO:0000259" key="1">
    <source>
        <dbReference type="Pfam" id="PF23069"/>
    </source>
</evidence>
<dbReference type="InterPro" id="IPR055471">
    <property type="entry name" value="DUF7043"/>
</dbReference>
<evidence type="ECO:0000313" key="5">
    <source>
        <dbReference type="Proteomes" id="UP000050794"/>
    </source>
</evidence>
<feature type="domain" description="DUF7045" evidence="3">
    <location>
        <begin position="266"/>
        <end position="314"/>
    </location>
</feature>
<dbReference type="PANTHER" id="PTHR22255:SF4">
    <property type="entry name" value="CATION-INDEPENDENT MANNOSE-6-PHOSPHATE RECEPTOR"/>
    <property type="match status" value="1"/>
</dbReference>
<dbReference type="PANTHER" id="PTHR22255">
    <property type="entry name" value="LP06548P"/>
    <property type="match status" value="1"/>
</dbReference>
<dbReference type="InterPro" id="IPR055470">
    <property type="entry name" value="DUF7042"/>
</dbReference>
<reference evidence="4 5" key="2">
    <citation type="submission" date="2018-11" db="EMBL/GenBank/DDBJ databases">
        <authorList>
            <consortium name="Pathogen Informatics"/>
        </authorList>
    </citation>
    <scope>NUCLEOTIDE SEQUENCE [LARGE SCALE GENOMIC DNA]</scope>
</reference>
<dbReference type="WBParaSite" id="TCNE_0001898701-mRNA-1">
    <property type="protein sequence ID" value="TCNE_0001898701-mRNA-1"/>
    <property type="gene ID" value="TCNE_0001898701"/>
</dbReference>
<dbReference type="EMBL" id="UYWY01026225">
    <property type="protein sequence ID" value="VDM50304.1"/>
    <property type="molecule type" value="Genomic_DNA"/>
</dbReference>
<accession>A0A183VE13</accession>
<sequence>MSHIAGNPCKDTIEQARKSCFDVNAISASEGTFLYRVENAEAASCGLEGSFDVSFMKADSSLVCEKPGSSVHMNLSCIGSWKGNAKESYIAVQDQDSKQIKCGVSCAVLMQSAPAETTVYLSKDASCNAVSSNRASAAEIYTFRQRKTRENWAACSFPEWLQGEYESVSITDRTFSYSARTSESVPTISYCVAIDGQRVAVFSESKCGEFVGFHCLWFRSRSDSLVEFKTTDRRDDDDGKLCSDESAFDFSPWTAIVAKQPDPVACGFEGTYVTPKHRRDTDCYSLIVECSKKHLMKITAFNCETKAIFESKPFLFNVHIENLLIF</sequence>
<reference evidence="6" key="1">
    <citation type="submission" date="2016-06" db="UniProtKB">
        <authorList>
            <consortium name="WormBaseParasite"/>
        </authorList>
    </citation>
    <scope>IDENTIFICATION</scope>
</reference>
<dbReference type="Pfam" id="PF23070">
    <property type="entry name" value="DUF7043"/>
    <property type="match status" value="1"/>
</dbReference>
<protein>
    <submittedName>
        <fullName evidence="6">Sushi domain-containing protein</fullName>
    </submittedName>
</protein>
<name>A0A183VE13_TOXCA</name>
<proteinExistence type="predicted"/>
<dbReference type="Proteomes" id="UP000050794">
    <property type="component" value="Unassembled WGS sequence"/>
</dbReference>
<evidence type="ECO:0000259" key="2">
    <source>
        <dbReference type="Pfam" id="PF23070"/>
    </source>
</evidence>
<evidence type="ECO:0000313" key="4">
    <source>
        <dbReference type="EMBL" id="VDM50304.1"/>
    </source>
</evidence>
<dbReference type="Pfam" id="PF23073">
    <property type="entry name" value="DUF7045"/>
    <property type="match status" value="1"/>
</dbReference>
<feature type="domain" description="DUF7043" evidence="2">
    <location>
        <begin position="153"/>
        <end position="254"/>
    </location>
</feature>
<gene>
    <name evidence="4" type="ORF">TCNE_LOCUS18983</name>
</gene>
<dbReference type="InterPro" id="IPR055473">
    <property type="entry name" value="DUF7045"/>
</dbReference>
<dbReference type="AlphaFoldDB" id="A0A183VE13"/>
<organism evidence="5 6">
    <name type="scientific">Toxocara canis</name>
    <name type="common">Canine roundworm</name>
    <dbReference type="NCBI Taxonomy" id="6265"/>
    <lineage>
        <taxon>Eukaryota</taxon>
        <taxon>Metazoa</taxon>
        <taxon>Ecdysozoa</taxon>
        <taxon>Nematoda</taxon>
        <taxon>Chromadorea</taxon>
        <taxon>Rhabditida</taxon>
        <taxon>Spirurina</taxon>
        <taxon>Ascaridomorpha</taxon>
        <taxon>Ascaridoidea</taxon>
        <taxon>Toxocaridae</taxon>
        <taxon>Toxocara</taxon>
    </lineage>
</organism>
<feature type="domain" description="DUF7042" evidence="1">
    <location>
        <begin position="65"/>
        <end position="136"/>
    </location>
</feature>